<dbReference type="Gene3D" id="1.10.150.20">
    <property type="entry name" value="5' to 3' exonuclease, C-terminal subdomain"/>
    <property type="match status" value="1"/>
</dbReference>
<dbReference type="Gene3D" id="3.30.70.270">
    <property type="match status" value="1"/>
</dbReference>
<dbReference type="InterPro" id="IPR043502">
    <property type="entry name" value="DNA/RNA_pol_sf"/>
</dbReference>
<dbReference type="SUPFAM" id="SSF56672">
    <property type="entry name" value="DNA/RNA polymerases"/>
    <property type="match status" value="1"/>
</dbReference>
<dbReference type="InterPro" id="IPR050116">
    <property type="entry name" value="DNA_polymerase-Y"/>
</dbReference>
<dbReference type="GO" id="GO:0042276">
    <property type="term" value="P:error-prone translesion synthesis"/>
    <property type="evidence" value="ECO:0007669"/>
    <property type="project" value="TreeGrafter"/>
</dbReference>
<proteinExistence type="inferred from homology"/>
<protein>
    <submittedName>
        <fullName evidence="7">Protein UmuC</fullName>
    </submittedName>
</protein>
<dbReference type="PROSITE" id="PS50173">
    <property type="entry name" value="UMUC"/>
    <property type="match status" value="1"/>
</dbReference>
<dbReference type="InterPro" id="IPR001126">
    <property type="entry name" value="UmuC"/>
</dbReference>
<keyword evidence="4" id="KW-0234">DNA repair</keyword>
<dbReference type="GO" id="GO:0009432">
    <property type="term" value="P:SOS response"/>
    <property type="evidence" value="ECO:0007669"/>
    <property type="project" value="UniProtKB-KW"/>
</dbReference>
<dbReference type="GO" id="GO:0003684">
    <property type="term" value="F:damaged DNA binding"/>
    <property type="evidence" value="ECO:0007669"/>
    <property type="project" value="InterPro"/>
</dbReference>
<evidence type="ECO:0000313" key="8">
    <source>
        <dbReference type="Proteomes" id="UP000327111"/>
    </source>
</evidence>
<keyword evidence="2" id="KW-0227">DNA damage</keyword>
<dbReference type="CDD" id="cd01700">
    <property type="entry name" value="PolY_Pol_V_umuC"/>
    <property type="match status" value="1"/>
</dbReference>
<keyword evidence="3" id="KW-0741">SOS mutagenesis</keyword>
<gene>
    <name evidence="7" type="primary">umuC_3</name>
    <name evidence="7" type="ORF">PS854_04435</name>
</gene>
<dbReference type="Pfam" id="PF00817">
    <property type="entry name" value="IMS"/>
    <property type="match status" value="1"/>
</dbReference>
<reference evidence="7 8" key="1">
    <citation type="submission" date="2019-09" db="EMBL/GenBank/DDBJ databases">
        <authorList>
            <person name="Chandra G."/>
            <person name="Truman W A."/>
        </authorList>
    </citation>
    <scope>NUCLEOTIDE SEQUENCE [LARGE SCALE GENOMIC DNA]</scope>
    <source>
        <strain evidence="7">PS854</strain>
    </source>
</reference>
<dbReference type="InterPro" id="IPR043128">
    <property type="entry name" value="Rev_trsase/Diguanyl_cyclase"/>
</dbReference>
<dbReference type="Proteomes" id="UP000327111">
    <property type="component" value="Unassembled WGS sequence"/>
</dbReference>
<dbReference type="Pfam" id="PF13438">
    <property type="entry name" value="DUF4113"/>
    <property type="match status" value="1"/>
</dbReference>
<feature type="domain" description="UmuC" evidence="6">
    <location>
        <begin position="8"/>
        <end position="190"/>
    </location>
</feature>
<sequence>MSKPASVFGLIDCNSFYASCERVFRPDLAKVPIVVLSNNDGCVIARSYDAKPFVKMGEPYFQIKDKLKQHGIVPFSSNYALYGDMSERVMTLIESLVPAVEVYSIDEAFVDLTGIGNLDPLGRQIRAKVLRCTGIPVGVGIAHTKTLAKLANYTAKRLQAQTGGVVNITDPAKRDWVLRNTDVSEVWGVGRKMKLHLDGMGIKSAMDLAKTDPWTLRKKFSVVIEKTARELAGTPCLELDEPDPPKQEICCSRMFGKRLRELPPIKEAVATYMMRASEKLRAQGSLCRKIRVSIRTGMFNPEEAKYANGVVVDLPYPTDDVRLLTKMAVDALDHIFRPGFSYSKAEVMLLNLCQPGEYTEDLFAASQPGSSTKLMGVLDEINQRWGRGTLRAASVPTNPEWGMRREMMSQSYTTRIDQLWRVTCS</sequence>
<dbReference type="GO" id="GO:0003887">
    <property type="term" value="F:DNA-directed DNA polymerase activity"/>
    <property type="evidence" value="ECO:0007669"/>
    <property type="project" value="TreeGrafter"/>
</dbReference>
<name>A0A5E7NBL6_PSEFL</name>
<dbReference type="Gene3D" id="3.40.1170.60">
    <property type="match status" value="1"/>
</dbReference>
<dbReference type="AlphaFoldDB" id="A0A5E7NBL6"/>
<accession>A0A5E7NBL6</accession>
<evidence type="ECO:0000259" key="6">
    <source>
        <dbReference type="PROSITE" id="PS50173"/>
    </source>
</evidence>
<evidence type="ECO:0000256" key="2">
    <source>
        <dbReference type="ARBA" id="ARBA00022763"/>
    </source>
</evidence>
<evidence type="ECO:0000256" key="4">
    <source>
        <dbReference type="ARBA" id="ARBA00023204"/>
    </source>
</evidence>
<dbReference type="GO" id="GO:0006281">
    <property type="term" value="P:DNA repair"/>
    <property type="evidence" value="ECO:0007669"/>
    <property type="project" value="UniProtKB-KW"/>
</dbReference>
<comment type="similarity">
    <text evidence="1">Belongs to the DNA polymerase type-Y family.</text>
</comment>
<dbReference type="EMBL" id="CABVIF010000010">
    <property type="protein sequence ID" value="VVP33453.1"/>
    <property type="molecule type" value="Genomic_DNA"/>
</dbReference>
<dbReference type="NCBIfam" id="NF002955">
    <property type="entry name" value="PRK03609.1"/>
    <property type="match status" value="1"/>
</dbReference>
<dbReference type="InterPro" id="IPR025188">
    <property type="entry name" value="DUF4113"/>
</dbReference>
<dbReference type="Pfam" id="PF11799">
    <property type="entry name" value="IMS_C"/>
    <property type="match status" value="1"/>
</dbReference>
<evidence type="ECO:0000313" key="7">
    <source>
        <dbReference type="EMBL" id="VVP33453.1"/>
    </source>
</evidence>
<organism evidence="7 8">
    <name type="scientific">Pseudomonas fluorescens</name>
    <dbReference type="NCBI Taxonomy" id="294"/>
    <lineage>
        <taxon>Bacteria</taxon>
        <taxon>Pseudomonadati</taxon>
        <taxon>Pseudomonadota</taxon>
        <taxon>Gammaproteobacteria</taxon>
        <taxon>Pseudomonadales</taxon>
        <taxon>Pseudomonadaceae</taxon>
        <taxon>Pseudomonas</taxon>
    </lineage>
</organism>
<evidence type="ECO:0000256" key="3">
    <source>
        <dbReference type="ARBA" id="ARBA00023199"/>
    </source>
</evidence>
<dbReference type="PANTHER" id="PTHR11076">
    <property type="entry name" value="DNA REPAIR POLYMERASE UMUC / TRANSFERASE FAMILY MEMBER"/>
    <property type="match status" value="1"/>
</dbReference>
<keyword evidence="5" id="KW-0742">SOS response</keyword>
<dbReference type="GO" id="GO:0005829">
    <property type="term" value="C:cytosol"/>
    <property type="evidence" value="ECO:0007669"/>
    <property type="project" value="TreeGrafter"/>
</dbReference>
<dbReference type="InterPro" id="IPR017961">
    <property type="entry name" value="DNA_pol_Y-fam_little_finger"/>
</dbReference>
<evidence type="ECO:0000256" key="1">
    <source>
        <dbReference type="ARBA" id="ARBA00010945"/>
    </source>
</evidence>
<dbReference type="PANTHER" id="PTHR11076:SF34">
    <property type="entry name" value="PROTEIN UMUC"/>
    <property type="match status" value="1"/>
</dbReference>
<evidence type="ECO:0000256" key="5">
    <source>
        <dbReference type="ARBA" id="ARBA00023236"/>
    </source>
</evidence>
<dbReference type="RefSeq" id="WP_150735323.1">
    <property type="nucleotide sequence ID" value="NZ_CABVIF010000010.1"/>
</dbReference>